<feature type="compositionally biased region" description="Low complexity" evidence="1">
    <location>
        <begin position="807"/>
        <end position="824"/>
    </location>
</feature>
<protein>
    <submittedName>
        <fullName evidence="3">Tetratricopeptide-like helical</fullName>
    </submittedName>
</protein>
<organism evidence="3 4">
    <name type="scientific">Fusarium beomiforme</name>
    <dbReference type="NCBI Taxonomy" id="44412"/>
    <lineage>
        <taxon>Eukaryota</taxon>
        <taxon>Fungi</taxon>
        <taxon>Dikarya</taxon>
        <taxon>Ascomycota</taxon>
        <taxon>Pezizomycotina</taxon>
        <taxon>Sordariomycetes</taxon>
        <taxon>Hypocreomycetidae</taxon>
        <taxon>Hypocreales</taxon>
        <taxon>Nectriaceae</taxon>
        <taxon>Fusarium</taxon>
        <taxon>Fusarium burgessii species complex</taxon>
    </lineage>
</organism>
<dbReference type="Pfam" id="PF13374">
    <property type="entry name" value="TPR_10"/>
    <property type="match status" value="4"/>
</dbReference>
<dbReference type="InterPro" id="IPR011990">
    <property type="entry name" value="TPR-like_helical_dom_sf"/>
</dbReference>
<dbReference type="PANTHER" id="PTHR19959:SF119">
    <property type="entry name" value="FUNGAL LIPASE-LIKE DOMAIN-CONTAINING PROTEIN"/>
    <property type="match status" value="1"/>
</dbReference>
<evidence type="ECO:0000313" key="3">
    <source>
        <dbReference type="EMBL" id="KAF4331600.1"/>
    </source>
</evidence>
<dbReference type="SUPFAM" id="SSF48452">
    <property type="entry name" value="TPR-like"/>
    <property type="match status" value="1"/>
</dbReference>
<dbReference type="SUPFAM" id="SSF81901">
    <property type="entry name" value="HCP-like"/>
    <property type="match status" value="2"/>
</dbReference>
<evidence type="ECO:0000256" key="1">
    <source>
        <dbReference type="SAM" id="MobiDB-lite"/>
    </source>
</evidence>
<dbReference type="EMBL" id="PVQB02001608">
    <property type="protein sequence ID" value="KAF4331600.1"/>
    <property type="molecule type" value="Genomic_DNA"/>
</dbReference>
<dbReference type="Gene3D" id="1.25.40.10">
    <property type="entry name" value="Tetratricopeptide repeat domain"/>
    <property type="match status" value="3"/>
</dbReference>
<accession>A0A9P5DPY4</accession>
<dbReference type="Pfam" id="PF12770">
    <property type="entry name" value="CHAT"/>
    <property type="match status" value="1"/>
</dbReference>
<reference evidence="3" key="2">
    <citation type="submission" date="2020-02" db="EMBL/GenBank/DDBJ databases">
        <title>Identification and distribution of gene clusters putatively required for synthesis of sphingolipid metabolism inhibitors in phylogenetically diverse species of the filamentous fungus Fusarium.</title>
        <authorList>
            <person name="Kim H.-S."/>
            <person name="Busman M."/>
            <person name="Brown D.W."/>
            <person name="Divon H."/>
            <person name="Uhlig S."/>
            <person name="Proctor R.H."/>
        </authorList>
    </citation>
    <scope>NUCLEOTIDE SEQUENCE</scope>
    <source>
        <strain evidence="3">NRRL 25174</strain>
    </source>
</reference>
<name>A0A9P5DPY4_9HYPO</name>
<dbReference type="PANTHER" id="PTHR19959">
    <property type="entry name" value="KINESIN LIGHT CHAIN"/>
    <property type="match status" value="1"/>
</dbReference>
<dbReference type="AlphaFoldDB" id="A0A9P5DPY4"/>
<feature type="domain" description="CHAT" evidence="2">
    <location>
        <begin position="722"/>
        <end position="1030"/>
    </location>
</feature>
<sequence length="1031" mass="114571">MLERRYEQTGEMAELEEAIQIARQAVNLTPTSHPDHADRLSNLGNKVKRRYERTGEMAELEEAIQIARQAVDLAPPGHPDREVCLNNLGNKLERRYERTGEMVYLGEAIQIARQSVHSIPTDHPNRAAGLNNLGNKLERRYERTGEIVDLEEAIKLAKQSVDLAPPGHPYHAGCLQNLGNRLRSRYERTGEMADLVEAIQIARQAVDSTPPSHPDRAGSLNNLGLMLERRYEQTGEMADLEEAIQTARQAVDSTPTSHPDRAGRLNNLGLMLERRYERRGQVAEADLVEAIHIARQVVDSTPTDHPNRALWLNNLGNRLERRYERTEEMADLEEAIQMARQAVDSTPPSHTDRAGRLYNLGKKLQRRYKRTEKMADLKEAIQTATQAVNSIPPEHLDRAGILDNLGLMLETCYERTKEMAALAEAIQIARQAVDSTPPSHPDRAACFTNLGFMLERRYERTGELADLEEASDCLFSAWSCSTAIPFHRVNAAAHCLKLLSLQHRIDSAVQLGKAIIDLLPATHVNLLDRKDKQFVVSMFAGVAADLCSFLLESDQPRTALHYLEQGRTVIVSQLMDLRSDLSTLYSTDPKVAERYETLVSAVNTPLCILKNGAVETQVLKKRRENQDELDMIIRSIRSMAGYERFLLGQTISEMQETASGGSIAIINVTDFRSDAILVSGDAVKSFRLPRLLASEARVWVHKDWTKGKRSQRREKNDEFLTYLSWLWQGCVKQILDEVYTTRHPLEHSLPRVWWIGTGLASSMPFHAAGSHCPGQTENAYNRAISSYTPSIKALAYARSRVKGMETNGTNGTLLLTTMPTTPKGPDCRKPPPDLPGVIEEQEKVVDAASGNLAVTLGSHLNAGQVMETLRDCCIAHFACHGYTDGADPSNSGLILQKSGEGSENGASGHMEQDLLTVRDISGLNLTRARMAYLSACSTAQNKVAKLSDEVIHVVSGFQIAGFPHVVGCLWPSMDWACVEVADRFYSSLLKSGGPDWDSSGVASALREAVMAVRAKEMSMPLTWAQFVHYGV</sequence>
<keyword evidence="4" id="KW-1185">Reference proteome</keyword>
<dbReference type="Proteomes" id="UP000730481">
    <property type="component" value="Unassembled WGS sequence"/>
</dbReference>
<dbReference type="InterPro" id="IPR024983">
    <property type="entry name" value="CHAT_dom"/>
</dbReference>
<dbReference type="OrthoDB" id="9991317at2759"/>
<evidence type="ECO:0000313" key="4">
    <source>
        <dbReference type="Proteomes" id="UP000730481"/>
    </source>
</evidence>
<gene>
    <name evidence="3" type="ORF">FBEOM_14645</name>
</gene>
<reference evidence="3" key="1">
    <citation type="journal article" date="2017" name="Mycologia">
        <title>Fusarium algeriense, sp. nov., a novel toxigenic crown rot pathogen of durum wheat from Algeria is nested in the Fusarium burgessii species complex.</title>
        <authorList>
            <person name="Laraba I."/>
            <person name="Keddad A."/>
            <person name="Boureghda H."/>
            <person name="Abdallah N."/>
            <person name="Vaughan M.M."/>
            <person name="Proctor R.H."/>
            <person name="Busman M."/>
            <person name="O'Donnell K."/>
        </authorList>
    </citation>
    <scope>NUCLEOTIDE SEQUENCE</scope>
    <source>
        <strain evidence="3">NRRL 25174</strain>
    </source>
</reference>
<evidence type="ECO:0000259" key="2">
    <source>
        <dbReference type="Pfam" id="PF12770"/>
    </source>
</evidence>
<comment type="caution">
    <text evidence="3">The sequence shown here is derived from an EMBL/GenBank/DDBJ whole genome shotgun (WGS) entry which is preliminary data.</text>
</comment>
<proteinExistence type="predicted"/>
<feature type="region of interest" description="Disordered" evidence="1">
    <location>
        <begin position="807"/>
        <end position="829"/>
    </location>
</feature>